<dbReference type="HOGENOM" id="CLU_2633714_0_0_6"/>
<feature type="transmembrane region" description="Helical" evidence="1">
    <location>
        <begin position="28"/>
        <end position="48"/>
    </location>
</feature>
<keyword evidence="3" id="KW-1185">Reference proteome</keyword>
<name>W0BFM1_9GAMM</name>
<sequence length="77" mass="8784">MFIVPLYTFLQIVSEETFRARTIAANNILNALFMVAGTIFVMMLLYFHMAISEVFLILGLLNICAAAIFWRPLTKHS</sequence>
<organism evidence="2 3">
    <name type="scientific">Legionella oakridgensis ATCC 33761 = DSM 21215</name>
    <dbReference type="NCBI Taxonomy" id="1268635"/>
    <lineage>
        <taxon>Bacteria</taxon>
        <taxon>Pseudomonadati</taxon>
        <taxon>Pseudomonadota</taxon>
        <taxon>Gammaproteobacteria</taxon>
        <taxon>Legionellales</taxon>
        <taxon>Legionellaceae</taxon>
        <taxon>Legionella</taxon>
    </lineage>
</organism>
<gene>
    <name evidence="2" type="ORF">Loa_01875</name>
</gene>
<evidence type="ECO:0000256" key="1">
    <source>
        <dbReference type="SAM" id="Phobius"/>
    </source>
</evidence>
<protein>
    <submittedName>
        <fullName evidence="2">Uncharacterized protein</fullName>
    </submittedName>
</protein>
<dbReference type="STRING" id="1268635.Loa_01875"/>
<evidence type="ECO:0000313" key="3">
    <source>
        <dbReference type="Proteomes" id="UP000018838"/>
    </source>
</evidence>
<dbReference type="PATRIC" id="fig|1268635.3.peg.1910"/>
<keyword evidence="1" id="KW-0472">Membrane</keyword>
<dbReference type="Proteomes" id="UP000018838">
    <property type="component" value="Chromosome"/>
</dbReference>
<reference evidence="2 3" key="1">
    <citation type="journal article" date="2013" name="Int. J. Med. Microbiol.">
        <title>Legionella oakridgensis ATCC 33761 genome sequence and phenotypic characterization reveals its replication capacity in amoebae.</title>
        <authorList>
            <person name="Brzuszkiewicz E."/>
            <person name="Schulz T."/>
            <person name="Rydzewski K."/>
            <person name="Daniel R."/>
            <person name="Gillmaier N."/>
            <person name="Dittmann C."/>
            <person name="Holland G."/>
            <person name="Schunder E."/>
            <person name="Lautner M."/>
            <person name="Eisenreich W."/>
            <person name="Luck C."/>
            <person name="Heuner K."/>
        </authorList>
    </citation>
    <scope>NUCLEOTIDE SEQUENCE [LARGE SCALE GENOMIC DNA]</scope>
    <source>
        <strain>OR-10</strain>
        <strain evidence="3">ATCC 33761</strain>
    </source>
</reference>
<dbReference type="EMBL" id="CP004006">
    <property type="protein sequence ID" value="AHE67422.1"/>
    <property type="molecule type" value="Genomic_DNA"/>
</dbReference>
<keyword evidence="1" id="KW-1133">Transmembrane helix</keyword>
<dbReference type="KEGG" id="lok:Loa_01875"/>
<dbReference type="eggNOG" id="COG2814">
    <property type="taxonomic scope" value="Bacteria"/>
</dbReference>
<evidence type="ECO:0000313" key="2">
    <source>
        <dbReference type="EMBL" id="AHE67422.1"/>
    </source>
</evidence>
<keyword evidence="1" id="KW-0812">Transmembrane</keyword>
<proteinExistence type="predicted"/>
<feature type="transmembrane region" description="Helical" evidence="1">
    <location>
        <begin position="54"/>
        <end position="73"/>
    </location>
</feature>
<dbReference type="AlphaFoldDB" id="W0BFM1"/>
<accession>W0BFM1</accession>